<proteinExistence type="predicted"/>
<protein>
    <submittedName>
        <fullName evidence="1">Uncharacterized protein</fullName>
    </submittedName>
</protein>
<organism evidence="1">
    <name type="scientific">Trepomonas sp. PC1</name>
    <dbReference type="NCBI Taxonomy" id="1076344"/>
    <lineage>
        <taxon>Eukaryota</taxon>
        <taxon>Metamonada</taxon>
        <taxon>Diplomonadida</taxon>
        <taxon>Hexamitidae</taxon>
        <taxon>Hexamitinae</taxon>
        <taxon>Trepomonas</taxon>
    </lineage>
</organism>
<evidence type="ECO:0000313" key="1">
    <source>
        <dbReference type="EMBL" id="JAP96341.1"/>
    </source>
</evidence>
<accession>A0A146KLX3</accession>
<sequence>VQVNKVISLIRQGKTDEIQTFPITCSELGIILQKAKTQQTREIITQMFKPKLTDQKYEDIMNFMTFATEKQRLYNIINEE</sequence>
<gene>
    <name evidence="1" type="ORF">TPC1_10352</name>
</gene>
<reference evidence="1" key="1">
    <citation type="submission" date="2015-07" db="EMBL/GenBank/DDBJ databases">
        <title>Adaptation to a free-living lifestyle via gene acquisitions in the diplomonad Trepomonas sp. PC1.</title>
        <authorList>
            <person name="Xu F."/>
            <person name="Jerlstrom-Hultqvist J."/>
            <person name="Kolisko M."/>
            <person name="Simpson A.G.B."/>
            <person name="Roger A.J."/>
            <person name="Svard S.G."/>
            <person name="Andersson J.O."/>
        </authorList>
    </citation>
    <scope>NUCLEOTIDE SEQUENCE</scope>
    <source>
        <strain evidence="1">PC1</strain>
    </source>
</reference>
<dbReference type="AlphaFoldDB" id="A0A146KLX3"/>
<feature type="non-terminal residue" evidence="1">
    <location>
        <position position="1"/>
    </location>
</feature>
<name>A0A146KLX3_9EUKA</name>
<dbReference type="EMBL" id="GDID01000265">
    <property type="protein sequence ID" value="JAP96341.1"/>
    <property type="molecule type" value="Transcribed_RNA"/>
</dbReference>